<evidence type="ECO:0000256" key="4">
    <source>
        <dbReference type="ARBA" id="ARBA00023136"/>
    </source>
</evidence>
<evidence type="ECO:0000256" key="2">
    <source>
        <dbReference type="ARBA" id="ARBA00022692"/>
    </source>
</evidence>
<dbReference type="OrthoDB" id="9814591at2"/>
<dbReference type="InterPro" id="IPR003770">
    <property type="entry name" value="MLTG-like"/>
</dbReference>
<dbReference type="HAMAP" id="MF_02065">
    <property type="entry name" value="MltG"/>
    <property type="match status" value="1"/>
</dbReference>
<organism evidence="8 9">
    <name type="scientific">Marinirhabdus gelatinilytica</name>
    <dbReference type="NCBI Taxonomy" id="1703343"/>
    <lineage>
        <taxon>Bacteria</taxon>
        <taxon>Pseudomonadati</taxon>
        <taxon>Bacteroidota</taxon>
        <taxon>Flavobacteriia</taxon>
        <taxon>Flavobacteriales</taxon>
        <taxon>Flavobacteriaceae</taxon>
    </lineage>
</organism>
<keyword evidence="1 7" id="KW-1003">Cell membrane</keyword>
<evidence type="ECO:0000313" key="8">
    <source>
        <dbReference type="EMBL" id="RDK86843.1"/>
    </source>
</evidence>
<feature type="site" description="Important for catalytic activity" evidence="7">
    <location>
        <position position="216"/>
    </location>
</feature>
<reference evidence="8 9" key="1">
    <citation type="submission" date="2018-07" db="EMBL/GenBank/DDBJ databases">
        <title>Genomic Encyclopedia of Type Strains, Phase IV (KMG-IV): sequencing the most valuable type-strain genomes for metagenomic binning, comparative biology and taxonomic classification.</title>
        <authorList>
            <person name="Goeker M."/>
        </authorList>
    </citation>
    <scope>NUCLEOTIDE SEQUENCE [LARGE SCALE GENOMIC DNA]</scope>
    <source>
        <strain evidence="8 9">DSM 101478</strain>
    </source>
</reference>
<evidence type="ECO:0000313" key="9">
    <source>
        <dbReference type="Proteomes" id="UP000255317"/>
    </source>
</evidence>
<gene>
    <name evidence="7" type="primary">mltG</name>
    <name evidence="8" type="ORF">C8D94_10219</name>
</gene>
<dbReference type="Pfam" id="PF02618">
    <property type="entry name" value="YceG"/>
    <property type="match status" value="1"/>
</dbReference>
<comment type="function">
    <text evidence="7">Functions as a peptidoglycan terminase that cleaves nascent peptidoglycan strands endolytically to terminate their elongation.</text>
</comment>
<comment type="caution">
    <text evidence="8">The sequence shown here is derived from an EMBL/GenBank/DDBJ whole genome shotgun (WGS) entry which is preliminary data.</text>
</comment>
<dbReference type="PANTHER" id="PTHR30518">
    <property type="entry name" value="ENDOLYTIC MUREIN TRANSGLYCOSYLASE"/>
    <property type="match status" value="1"/>
</dbReference>
<evidence type="ECO:0000256" key="3">
    <source>
        <dbReference type="ARBA" id="ARBA00022989"/>
    </source>
</evidence>
<dbReference type="GO" id="GO:0071555">
    <property type="term" value="P:cell wall organization"/>
    <property type="evidence" value="ECO:0007669"/>
    <property type="project" value="UniProtKB-KW"/>
</dbReference>
<accession>A0A370QEQ3</accession>
<dbReference type="GO" id="GO:0005886">
    <property type="term" value="C:plasma membrane"/>
    <property type="evidence" value="ECO:0007669"/>
    <property type="project" value="UniProtKB-UniRule"/>
</dbReference>
<dbReference type="AlphaFoldDB" id="A0A370QEQ3"/>
<keyword evidence="4 7" id="KW-0472">Membrane</keyword>
<dbReference type="Proteomes" id="UP000255317">
    <property type="component" value="Unassembled WGS sequence"/>
</dbReference>
<dbReference type="Gene3D" id="3.30.1490.480">
    <property type="entry name" value="Endolytic murein transglycosylase"/>
    <property type="match status" value="1"/>
</dbReference>
<dbReference type="EC" id="4.2.2.29" evidence="7"/>
<keyword evidence="2 7" id="KW-0812">Transmembrane</keyword>
<keyword evidence="6 7" id="KW-0961">Cell wall biogenesis/degradation</keyword>
<keyword evidence="3 7" id="KW-1133">Transmembrane helix</keyword>
<dbReference type="RefSeq" id="WP_115123071.1">
    <property type="nucleotide sequence ID" value="NZ_QRAO01000002.1"/>
</dbReference>
<dbReference type="EMBL" id="QRAO01000002">
    <property type="protein sequence ID" value="RDK86843.1"/>
    <property type="molecule type" value="Genomic_DNA"/>
</dbReference>
<dbReference type="PANTHER" id="PTHR30518:SF2">
    <property type="entry name" value="ENDOLYTIC MUREIN TRANSGLYCOSYLASE"/>
    <property type="match status" value="1"/>
</dbReference>
<evidence type="ECO:0000256" key="7">
    <source>
        <dbReference type="HAMAP-Rule" id="MF_02065"/>
    </source>
</evidence>
<evidence type="ECO:0000256" key="1">
    <source>
        <dbReference type="ARBA" id="ARBA00022475"/>
    </source>
</evidence>
<dbReference type="NCBIfam" id="TIGR00247">
    <property type="entry name" value="endolytic transglycosylase MltG"/>
    <property type="match status" value="1"/>
</dbReference>
<keyword evidence="9" id="KW-1185">Reference proteome</keyword>
<sequence>MYLRKILVAVLLLGLAGMAIFAWYVYNTVLVPNTAFNNTEAHVYIPTNATFSDVLQEVEPLLEDTETFTAVAKRKGYVNNVKPGHFILEKGMNNNDIVNTIRSRNIPVQVKFNNQERLEDLAGAISRQIEADSISLLNVMRDKTFLSENNLEENTVLGLYVPNTYEFYWNTSAEGFRDKMASEYKGFWNEKRLAKAAKLNMTPAQVISLAAIVQKETAKVEERPRVAGVYINRLKRGMLLQADPTVIYAKKRSENNFDQIIKRVLYRDLEIDSPYNTYKYAGVPPGPITMPDISSVDAVLDHEEHDYLYFVANVQKFGYHKFAKTLSQHNRNKAEYVRWISQQGVNR</sequence>
<comment type="catalytic activity">
    <reaction evidence="7">
        <text>a peptidoglycan chain = a peptidoglycan chain with N-acetyl-1,6-anhydromuramyl-[peptide] at the reducing end + a peptidoglycan chain with N-acetylglucosamine at the non-reducing end.</text>
        <dbReference type="EC" id="4.2.2.29"/>
    </reaction>
</comment>
<proteinExistence type="inferred from homology"/>
<evidence type="ECO:0000256" key="5">
    <source>
        <dbReference type="ARBA" id="ARBA00023239"/>
    </source>
</evidence>
<comment type="similarity">
    <text evidence="7">Belongs to the transglycosylase MltG family.</text>
</comment>
<keyword evidence="5 7" id="KW-0456">Lyase</keyword>
<name>A0A370QEQ3_9FLAO</name>
<dbReference type="Gene3D" id="3.30.160.60">
    <property type="entry name" value="Classic Zinc Finger"/>
    <property type="match status" value="1"/>
</dbReference>
<evidence type="ECO:0000256" key="6">
    <source>
        <dbReference type="ARBA" id="ARBA00023316"/>
    </source>
</evidence>
<dbReference type="CDD" id="cd08010">
    <property type="entry name" value="MltG_like"/>
    <property type="match status" value="1"/>
</dbReference>
<dbReference type="GO" id="GO:0008932">
    <property type="term" value="F:lytic endotransglycosylase activity"/>
    <property type="evidence" value="ECO:0007669"/>
    <property type="project" value="UniProtKB-UniRule"/>
</dbReference>
<dbReference type="GO" id="GO:0009252">
    <property type="term" value="P:peptidoglycan biosynthetic process"/>
    <property type="evidence" value="ECO:0007669"/>
    <property type="project" value="UniProtKB-UniRule"/>
</dbReference>
<protein>
    <recommendedName>
        <fullName evidence="7">Endolytic murein transglycosylase</fullName>
        <ecNumber evidence="7">4.2.2.29</ecNumber>
    </recommendedName>
    <alternativeName>
        <fullName evidence="7">Peptidoglycan lytic transglycosylase</fullName>
    </alternativeName>
    <alternativeName>
        <fullName evidence="7">Peptidoglycan polymerization terminase</fullName>
    </alternativeName>
</protein>